<gene>
    <name evidence="1" type="ORF">KK137_12795</name>
</gene>
<name>A0ABS5W7Y8_9SPHN</name>
<proteinExistence type="predicted"/>
<keyword evidence="2" id="KW-1185">Reference proteome</keyword>
<comment type="caution">
    <text evidence="1">The sequence shown here is derived from an EMBL/GenBank/DDBJ whole genome shotgun (WGS) entry which is preliminary data.</text>
</comment>
<reference evidence="1 2" key="1">
    <citation type="submission" date="2021-05" db="EMBL/GenBank/DDBJ databases">
        <title>Croceibacterium sp. LX-88 genome sequence.</title>
        <authorList>
            <person name="Luo X."/>
        </authorList>
    </citation>
    <scope>NUCLEOTIDE SEQUENCE [LARGE SCALE GENOMIC DNA]</scope>
    <source>
        <strain evidence="1 2">LX-88</strain>
    </source>
</reference>
<protein>
    <submittedName>
        <fullName evidence="1">Uncharacterized protein</fullName>
    </submittedName>
</protein>
<evidence type="ECO:0000313" key="1">
    <source>
        <dbReference type="EMBL" id="MBT2135207.1"/>
    </source>
</evidence>
<evidence type="ECO:0000313" key="2">
    <source>
        <dbReference type="Proteomes" id="UP000811255"/>
    </source>
</evidence>
<dbReference type="Proteomes" id="UP000811255">
    <property type="component" value="Unassembled WGS sequence"/>
</dbReference>
<accession>A0ABS5W7Y8</accession>
<sequence>MATAKRTSGRSMARTTGYKRRLWPSVLLGLLVLGGVLAWIYREPIAGYTTVGTAYGARTACSCRYVAGRSLGDCKKDFEPGMEVVFLSDDEEAKSVTASVPLIASDTARYRDGYGCVLDSWEE</sequence>
<organism evidence="1 2">
    <name type="scientific">Croceibacterium selenioxidans</name>
    <dbReference type="NCBI Taxonomy" id="2838833"/>
    <lineage>
        <taxon>Bacteria</taxon>
        <taxon>Pseudomonadati</taxon>
        <taxon>Pseudomonadota</taxon>
        <taxon>Alphaproteobacteria</taxon>
        <taxon>Sphingomonadales</taxon>
        <taxon>Erythrobacteraceae</taxon>
        <taxon>Croceibacterium</taxon>
    </lineage>
</organism>
<dbReference type="EMBL" id="JAHFVK010000002">
    <property type="protein sequence ID" value="MBT2135207.1"/>
    <property type="molecule type" value="Genomic_DNA"/>
</dbReference>